<keyword evidence="3" id="KW-1185">Reference proteome</keyword>
<protein>
    <recommendedName>
        <fullName evidence="1">DUF7788 domain-containing protein</fullName>
    </recommendedName>
</protein>
<accession>A0A6J5XFL1</accession>
<gene>
    <name evidence="2" type="ORF">ORAREDHAP_LOCUS31283</name>
</gene>
<dbReference type="EMBL" id="CAEKKB010000005">
    <property type="protein sequence ID" value="CAB4309874.1"/>
    <property type="molecule type" value="Genomic_DNA"/>
</dbReference>
<proteinExistence type="predicted"/>
<dbReference type="AlphaFoldDB" id="A0A6J5XFL1"/>
<evidence type="ECO:0000313" key="2">
    <source>
        <dbReference type="EMBL" id="CAB4309874.1"/>
    </source>
</evidence>
<dbReference type="OrthoDB" id="1164501at2759"/>
<name>A0A6J5XFL1_PRUAR</name>
<evidence type="ECO:0000313" key="3">
    <source>
        <dbReference type="Proteomes" id="UP000507245"/>
    </source>
</evidence>
<feature type="domain" description="DUF7788" evidence="1">
    <location>
        <begin position="2"/>
        <end position="115"/>
    </location>
</feature>
<dbReference type="InterPro" id="IPR011205">
    <property type="entry name" value="UCP015417_vWA"/>
</dbReference>
<dbReference type="PANTHER" id="PTHR31373">
    <property type="entry name" value="OS06G0652100 PROTEIN"/>
    <property type="match status" value="1"/>
</dbReference>
<organism evidence="2 3">
    <name type="scientific">Prunus armeniaca</name>
    <name type="common">Apricot</name>
    <name type="synonym">Armeniaca vulgaris</name>
    <dbReference type="NCBI Taxonomy" id="36596"/>
    <lineage>
        <taxon>Eukaryota</taxon>
        <taxon>Viridiplantae</taxon>
        <taxon>Streptophyta</taxon>
        <taxon>Embryophyta</taxon>
        <taxon>Tracheophyta</taxon>
        <taxon>Spermatophyta</taxon>
        <taxon>Magnoliopsida</taxon>
        <taxon>eudicotyledons</taxon>
        <taxon>Gunneridae</taxon>
        <taxon>Pentapetalae</taxon>
        <taxon>rosids</taxon>
        <taxon>fabids</taxon>
        <taxon>Rosales</taxon>
        <taxon>Rosaceae</taxon>
        <taxon>Amygdaloideae</taxon>
        <taxon>Amygdaleae</taxon>
        <taxon>Prunus</taxon>
    </lineage>
</organism>
<dbReference type="Pfam" id="PF25043">
    <property type="entry name" value="DUF7788"/>
    <property type="match status" value="1"/>
</dbReference>
<dbReference type="PANTHER" id="PTHR31373:SF17">
    <property type="entry name" value="OS06G0652100 PROTEIN"/>
    <property type="match status" value="1"/>
</dbReference>
<dbReference type="Proteomes" id="UP000507245">
    <property type="component" value="Unassembled WGS sequence"/>
</dbReference>
<evidence type="ECO:0000259" key="1">
    <source>
        <dbReference type="Pfam" id="PF25043"/>
    </source>
</evidence>
<dbReference type="InterPro" id="IPR056690">
    <property type="entry name" value="DUF7788"/>
</dbReference>
<reference evidence="3" key="1">
    <citation type="journal article" date="2020" name="Genome Biol.">
        <title>Gamete binning: chromosome-level and haplotype-resolved genome assembly enabled by high-throughput single-cell sequencing of gamete genomes.</title>
        <authorList>
            <person name="Campoy J.A."/>
            <person name="Sun H."/>
            <person name="Goel M."/>
            <person name="Jiao W.-B."/>
            <person name="Folz-Donahue K."/>
            <person name="Wang N."/>
            <person name="Rubio M."/>
            <person name="Liu C."/>
            <person name="Kukat C."/>
            <person name="Ruiz D."/>
            <person name="Huettel B."/>
            <person name="Schneeberger K."/>
        </authorList>
    </citation>
    <scope>NUCLEOTIDE SEQUENCE [LARGE SCALE GENOMIC DNA]</scope>
    <source>
        <strain evidence="3">cv. Rojo Pasion</strain>
    </source>
</reference>
<sequence>MDLEKRYDLILQVAVKEDLKPEQMIKKLFVFTYCIPSRFYDSCAWETKYGAIQRMFKDNGYADDAVPHILFWDISNWNSPSIDLPLIDSPRPGLTLLGGWSNNLVKSLLDNGGDFRPHHLMEAAIANKEYQTLAVVD</sequence>